<dbReference type="EMBL" id="AP025592">
    <property type="protein sequence ID" value="BDG09473.1"/>
    <property type="molecule type" value="Genomic_DNA"/>
</dbReference>
<accession>A0ABM7XCF2</accession>
<organism evidence="5 6">
    <name type="scientific">Anaeromyxobacter paludicola</name>
    <dbReference type="NCBI Taxonomy" id="2918171"/>
    <lineage>
        <taxon>Bacteria</taxon>
        <taxon>Pseudomonadati</taxon>
        <taxon>Myxococcota</taxon>
        <taxon>Myxococcia</taxon>
        <taxon>Myxococcales</taxon>
        <taxon>Cystobacterineae</taxon>
        <taxon>Anaeromyxobacteraceae</taxon>
        <taxon>Anaeromyxobacter</taxon>
    </lineage>
</organism>
<dbReference type="Gene3D" id="3.10.290.10">
    <property type="entry name" value="RNA-binding S4 domain"/>
    <property type="match status" value="1"/>
</dbReference>
<evidence type="ECO:0000313" key="6">
    <source>
        <dbReference type="Proteomes" id="UP001162734"/>
    </source>
</evidence>
<dbReference type="SUPFAM" id="SSF55120">
    <property type="entry name" value="Pseudouridine synthase"/>
    <property type="match status" value="1"/>
</dbReference>
<dbReference type="Proteomes" id="UP001162734">
    <property type="component" value="Chromosome"/>
</dbReference>
<reference evidence="6" key="1">
    <citation type="journal article" date="2022" name="Int. J. Syst. Evol. Microbiol.">
        <title>Anaeromyxobacter oryzae sp. nov., Anaeromyxobacter diazotrophicus sp. nov. and Anaeromyxobacter paludicola sp. nov., isolated from paddy soils.</title>
        <authorList>
            <person name="Itoh H."/>
            <person name="Xu Z."/>
            <person name="Mise K."/>
            <person name="Masuda Y."/>
            <person name="Ushijima N."/>
            <person name="Hayakawa C."/>
            <person name="Shiratori Y."/>
            <person name="Senoo K."/>
        </authorList>
    </citation>
    <scope>NUCLEOTIDE SEQUENCE [LARGE SCALE GENOMIC DNA]</scope>
    <source>
        <strain evidence="6">Red630</strain>
    </source>
</reference>
<dbReference type="PANTHER" id="PTHR21600:SF87">
    <property type="entry name" value="RNA PSEUDOURIDYLATE SYNTHASE DOMAIN-CONTAINING PROTEIN 1"/>
    <property type="match status" value="1"/>
</dbReference>
<dbReference type="InterPro" id="IPR006145">
    <property type="entry name" value="PsdUridine_synth_RsuA/RluA"/>
</dbReference>
<keyword evidence="2" id="KW-0413">Isomerase</keyword>
<dbReference type="PANTHER" id="PTHR21600">
    <property type="entry name" value="MITOCHONDRIAL RNA PSEUDOURIDINE SYNTHASE"/>
    <property type="match status" value="1"/>
</dbReference>
<evidence type="ECO:0000256" key="2">
    <source>
        <dbReference type="ARBA" id="ARBA00023235"/>
    </source>
</evidence>
<dbReference type="RefSeq" id="WP_248341702.1">
    <property type="nucleotide sequence ID" value="NZ_AP025592.1"/>
</dbReference>
<dbReference type="InterPro" id="IPR020103">
    <property type="entry name" value="PsdUridine_synth_cat_dom_sf"/>
</dbReference>
<gene>
    <name evidence="5" type="ORF">AMPC_25860</name>
</gene>
<evidence type="ECO:0000256" key="3">
    <source>
        <dbReference type="PROSITE-ProRule" id="PRU00182"/>
    </source>
</evidence>
<dbReference type="InterPro" id="IPR050188">
    <property type="entry name" value="RluA_PseudoU_synthase"/>
</dbReference>
<evidence type="ECO:0000313" key="5">
    <source>
        <dbReference type="EMBL" id="BDG09473.1"/>
    </source>
</evidence>
<dbReference type="InterPro" id="IPR006224">
    <property type="entry name" value="PsdUridine_synth_RluA-like_CS"/>
</dbReference>
<evidence type="ECO:0000259" key="4">
    <source>
        <dbReference type="Pfam" id="PF00849"/>
    </source>
</evidence>
<keyword evidence="6" id="KW-1185">Reference proteome</keyword>
<dbReference type="InterPro" id="IPR036986">
    <property type="entry name" value="S4_RNA-bd_sf"/>
</dbReference>
<protein>
    <recommendedName>
        <fullName evidence="4">Pseudouridine synthase RsuA/RluA-like domain-containing protein</fullName>
    </recommendedName>
</protein>
<evidence type="ECO:0000256" key="1">
    <source>
        <dbReference type="ARBA" id="ARBA00010876"/>
    </source>
</evidence>
<dbReference type="PROSITE" id="PS50889">
    <property type="entry name" value="S4"/>
    <property type="match status" value="1"/>
</dbReference>
<keyword evidence="3" id="KW-0694">RNA-binding</keyword>
<dbReference type="Gene3D" id="3.30.2350.10">
    <property type="entry name" value="Pseudouridine synthase"/>
    <property type="match status" value="1"/>
</dbReference>
<dbReference type="Pfam" id="PF00849">
    <property type="entry name" value="PseudoU_synth_2"/>
    <property type="match status" value="1"/>
</dbReference>
<sequence length="311" mass="33105">MRKELRLPLTAQGRLDRALADALGLGRAAVKAAFAAGEVRVRGRRARASDPASPGALVELEVEEPAGPPAPEPELPLAVLAEGPRWLVVDKPPGVPTHPLAAEEGGTLANAVVARYPECAAASPDPREGGAVQRLDLETSGCVLFARDPEAWEALREQFHARSIEKVYRALVVGRVPSGGVCSVPLAQRGGRVVAVPDPLAPSAQRAGQGRPREAETHYEVERAFAAHTLLAVRIVTGVMHQIRAHLAFLGHPVLGDGLYGGVAAEMPLTSRHYLHAARVGFARPEDGVRQVVESPLPRDFEAMLERLPPP</sequence>
<dbReference type="PROSITE" id="PS01129">
    <property type="entry name" value="PSI_RLU"/>
    <property type="match status" value="1"/>
</dbReference>
<proteinExistence type="inferred from homology"/>
<name>A0ABM7XCF2_9BACT</name>
<feature type="domain" description="Pseudouridine synthase RsuA/RluA-like" evidence="4">
    <location>
        <begin position="86"/>
        <end position="248"/>
    </location>
</feature>
<comment type="similarity">
    <text evidence="1">Belongs to the pseudouridine synthase RluA family.</text>
</comment>
<dbReference type="CDD" id="cd02869">
    <property type="entry name" value="PseudoU_synth_RluA_like"/>
    <property type="match status" value="1"/>
</dbReference>